<dbReference type="Gene3D" id="1.10.630.10">
    <property type="entry name" value="Cytochrome P450"/>
    <property type="match status" value="1"/>
</dbReference>
<dbReference type="GO" id="GO:0005737">
    <property type="term" value="C:cytoplasm"/>
    <property type="evidence" value="ECO:0007669"/>
    <property type="project" value="TreeGrafter"/>
</dbReference>
<comment type="caution">
    <text evidence="9">The sequence shown here is derived from an EMBL/GenBank/DDBJ whole genome shotgun (WGS) entry which is preliminary data.</text>
</comment>
<dbReference type="EMBL" id="SEYY01000715">
    <property type="protein sequence ID" value="KAB7506634.1"/>
    <property type="molecule type" value="Genomic_DNA"/>
</dbReference>
<dbReference type="AlphaFoldDB" id="A0A5N5TKD5"/>
<protein>
    <submittedName>
        <fullName evidence="9">Cytochrome P450 2L1</fullName>
    </submittedName>
</protein>
<organism evidence="9 10">
    <name type="scientific">Armadillidium nasatum</name>
    <dbReference type="NCBI Taxonomy" id="96803"/>
    <lineage>
        <taxon>Eukaryota</taxon>
        <taxon>Metazoa</taxon>
        <taxon>Ecdysozoa</taxon>
        <taxon>Arthropoda</taxon>
        <taxon>Crustacea</taxon>
        <taxon>Multicrustacea</taxon>
        <taxon>Malacostraca</taxon>
        <taxon>Eumalacostraca</taxon>
        <taxon>Peracarida</taxon>
        <taxon>Isopoda</taxon>
        <taxon>Oniscidea</taxon>
        <taxon>Crinocheta</taxon>
        <taxon>Armadillidiidae</taxon>
        <taxon>Armadillidium</taxon>
    </lineage>
</organism>
<dbReference type="GO" id="GO:0016712">
    <property type="term" value="F:oxidoreductase activity, acting on paired donors, with incorporation or reduction of molecular oxygen, reduced flavin or flavoprotein as one donor, and incorporation of one atom of oxygen"/>
    <property type="evidence" value="ECO:0007669"/>
    <property type="project" value="TreeGrafter"/>
</dbReference>
<gene>
    <name evidence="9" type="ORF">Anas_02394</name>
</gene>
<keyword evidence="5 7" id="KW-0408">Iron</keyword>
<evidence type="ECO:0000313" key="9">
    <source>
        <dbReference type="EMBL" id="KAB7506634.1"/>
    </source>
</evidence>
<dbReference type="FunFam" id="1.10.630.10:FF:000036">
    <property type="entry name" value="CYtochrome P450 family"/>
    <property type="match status" value="1"/>
</dbReference>
<dbReference type="OrthoDB" id="3934656at2759"/>
<accession>A0A5N5TKD5</accession>
<keyword evidence="7 8" id="KW-0349">Heme</keyword>
<feature type="binding site" description="axial binding residue" evidence="7">
    <location>
        <position position="378"/>
    </location>
    <ligand>
        <name>heme</name>
        <dbReference type="ChEBI" id="CHEBI:30413"/>
    </ligand>
    <ligandPart>
        <name>Fe</name>
        <dbReference type="ChEBI" id="CHEBI:18248"/>
    </ligandPart>
</feature>
<dbReference type="Proteomes" id="UP000326759">
    <property type="component" value="Unassembled WGS sequence"/>
</dbReference>
<sequence>MGTRNFIFIGDFKSLKEAFTSPQSTNRPFLFSFDAFSNYKRLGFVNNTGQSIQNLRRFTLTHLRNAGMGKSSMENIIRYELECLIKEFKKDEGKPVEIPYSLNVAIINILWKVLADVRFDVSDKKIQEFEKLIADLFIHAQHPLMFIFDQYPILPKLIPHFIQAKLGLAPLFNIWDQLIDFLKKAIDDHLSSLDEENPRDFIDAFLIQMKAKENGKENEKNFNFTYEELLYCLSDMFSAGSETTASTFRWTILYLTKYPEVQKKVHEEIDKALPRDRLPTLLDKDKLVYTQAVINEALRLNPIAMFGLQHTFDEEFEIKGYCIPKDAIVMPSIIMCHHDPDYWEDPKVFKPERFITPEGKLDINKEGFLPFSIGRRNCIGETLARTELFFFVVGILQNFKFEAPEDVEISTEPDKNRPFFLTPNPFKIIMTVRD</sequence>
<evidence type="ECO:0000256" key="3">
    <source>
        <dbReference type="ARBA" id="ARBA00022723"/>
    </source>
</evidence>
<evidence type="ECO:0000256" key="7">
    <source>
        <dbReference type="PIRSR" id="PIRSR602401-1"/>
    </source>
</evidence>
<dbReference type="PANTHER" id="PTHR24300">
    <property type="entry name" value="CYTOCHROME P450 508A4-RELATED"/>
    <property type="match status" value="1"/>
</dbReference>
<evidence type="ECO:0000313" key="10">
    <source>
        <dbReference type="Proteomes" id="UP000326759"/>
    </source>
</evidence>
<dbReference type="GO" id="GO:0020037">
    <property type="term" value="F:heme binding"/>
    <property type="evidence" value="ECO:0007669"/>
    <property type="project" value="InterPro"/>
</dbReference>
<keyword evidence="10" id="KW-1185">Reference proteome</keyword>
<evidence type="ECO:0000256" key="8">
    <source>
        <dbReference type="RuleBase" id="RU000461"/>
    </source>
</evidence>
<proteinExistence type="inferred from homology"/>
<dbReference type="InterPro" id="IPR001128">
    <property type="entry name" value="Cyt_P450"/>
</dbReference>
<name>A0A5N5TKD5_9CRUS</name>
<keyword evidence="3 7" id="KW-0479">Metal-binding</keyword>
<dbReference type="InterPro" id="IPR036396">
    <property type="entry name" value="Cyt_P450_sf"/>
</dbReference>
<dbReference type="Pfam" id="PF00067">
    <property type="entry name" value="p450"/>
    <property type="match status" value="1"/>
</dbReference>
<comment type="similarity">
    <text evidence="2 8">Belongs to the cytochrome P450 family.</text>
</comment>
<dbReference type="InterPro" id="IPR017972">
    <property type="entry name" value="Cyt_P450_CS"/>
</dbReference>
<evidence type="ECO:0000256" key="4">
    <source>
        <dbReference type="ARBA" id="ARBA00023002"/>
    </source>
</evidence>
<dbReference type="PANTHER" id="PTHR24300:SF375">
    <property type="entry name" value="CYTOCHROME P450 FAMILY"/>
    <property type="match status" value="1"/>
</dbReference>
<dbReference type="GO" id="GO:0005506">
    <property type="term" value="F:iron ion binding"/>
    <property type="evidence" value="ECO:0007669"/>
    <property type="project" value="InterPro"/>
</dbReference>
<reference evidence="9 10" key="1">
    <citation type="journal article" date="2019" name="PLoS Biol.">
        <title>Sex chromosomes control vertical transmission of feminizing Wolbachia symbionts in an isopod.</title>
        <authorList>
            <person name="Becking T."/>
            <person name="Chebbi M.A."/>
            <person name="Giraud I."/>
            <person name="Moumen B."/>
            <person name="Laverre T."/>
            <person name="Caubet Y."/>
            <person name="Peccoud J."/>
            <person name="Gilbert C."/>
            <person name="Cordaux R."/>
        </authorList>
    </citation>
    <scope>NUCLEOTIDE SEQUENCE [LARGE SCALE GENOMIC DNA]</scope>
    <source>
        <strain evidence="9">ANa2</strain>
        <tissue evidence="9">Whole body excluding digestive tract and cuticle</tissue>
    </source>
</reference>
<dbReference type="PRINTS" id="PR00463">
    <property type="entry name" value="EP450I"/>
</dbReference>
<dbReference type="InterPro" id="IPR002401">
    <property type="entry name" value="Cyt_P450_E_grp-I"/>
</dbReference>
<dbReference type="SUPFAM" id="SSF48264">
    <property type="entry name" value="Cytochrome P450"/>
    <property type="match status" value="1"/>
</dbReference>
<evidence type="ECO:0000256" key="6">
    <source>
        <dbReference type="ARBA" id="ARBA00023033"/>
    </source>
</evidence>
<dbReference type="GO" id="GO:0006805">
    <property type="term" value="P:xenobiotic metabolic process"/>
    <property type="evidence" value="ECO:0007669"/>
    <property type="project" value="TreeGrafter"/>
</dbReference>
<evidence type="ECO:0000256" key="1">
    <source>
        <dbReference type="ARBA" id="ARBA00001971"/>
    </source>
</evidence>
<dbReference type="GO" id="GO:0006082">
    <property type="term" value="P:organic acid metabolic process"/>
    <property type="evidence" value="ECO:0007669"/>
    <property type="project" value="TreeGrafter"/>
</dbReference>
<dbReference type="PROSITE" id="PS00086">
    <property type="entry name" value="CYTOCHROME_P450"/>
    <property type="match status" value="1"/>
</dbReference>
<keyword evidence="6 8" id="KW-0503">Monooxygenase</keyword>
<dbReference type="PRINTS" id="PR00385">
    <property type="entry name" value="P450"/>
</dbReference>
<comment type="cofactor">
    <cofactor evidence="1 7">
        <name>heme</name>
        <dbReference type="ChEBI" id="CHEBI:30413"/>
    </cofactor>
</comment>
<evidence type="ECO:0000256" key="5">
    <source>
        <dbReference type="ARBA" id="ARBA00023004"/>
    </source>
</evidence>
<dbReference type="InterPro" id="IPR050182">
    <property type="entry name" value="Cytochrome_P450_fam2"/>
</dbReference>
<evidence type="ECO:0000256" key="2">
    <source>
        <dbReference type="ARBA" id="ARBA00010617"/>
    </source>
</evidence>
<keyword evidence="4 8" id="KW-0560">Oxidoreductase</keyword>